<keyword evidence="3" id="KW-1185">Reference proteome</keyword>
<dbReference type="InterPro" id="IPR001279">
    <property type="entry name" value="Metallo-B-lactamas"/>
</dbReference>
<dbReference type="InterPro" id="IPR050855">
    <property type="entry name" value="NDM-1-like"/>
</dbReference>
<dbReference type="Proteomes" id="UP001183809">
    <property type="component" value="Unassembled WGS sequence"/>
</dbReference>
<dbReference type="Gene3D" id="3.60.15.10">
    <property type="entry name" value="Ribonuclease Z/Hydroxyacylglutathione hydrolase-like"/>
    <property type="match status" value="1"/>
</dbReference>
<evidence type="ECO:0000259" key="1">
    <source>
        <dbReference type="SMART" id="SM00849"/>
    </source>
</evidence>
<dbReference type="Pfam" id="PF00753">
    <property type="entry name" value="Lactamase_B"/>
    <property type="match status" value="1"/>
</dbReference>
<dbReference type="PANTHER" id="PTHR42951:SF14">
    <property type="entry name" value="METALLO-BETA-LACTAMASE SUPERFAMILY PROTEIN"/>
    <property type="match status" value="1"/>
</dbReference>
<dbReference type="PANTHER" id="PTHR42951">
    <property type="entry name" value="METALLO-BETA-LACTAMASE DOMAIN-CONTAINING"/>
    <property type="match status" value="1"/>
</dbReference>
<dbReference type="CDD" id="cd07739">
    <property type="entry name" value="metallo-hydrolase-like_MBL-fold"/>
    <property type="match status" value="1"/>
</dbReference>
<accession>A0ABU2U9I5</accession>
<comment type="caution">
    <text evidence="2">The sequence shown here is derived from an EMBL/GenBank/DDBJ whole genome shotgun (WGS) entry which is preliminary data.</text>
</comment>
<proteinExistence type="predicted"/>
<dbReference type="RefSeq" id="WP_311701329.1">
    <property type="nucleotide sequence ID" value="NZ_JAVREY010000141.1"/>
</dbReference>
<sequence>MSDSKLGYAVHTATRQGVTRDLPHGPEDLQWVSNNATLIYGDQDAVLVDTYTSIEQNAELVQWVRSFGKRLTYIYITHGHGDHFFGIGQLQEAFPEAKAVTSQGSVDVAHFQGGPRYRAEFWEKLFPGQIPEIAYPEPLGAEFFELEGHRLEVIEAGFTDASDSTSLWVPDLRLIVAGDVAYNDTHLYTAETTTETREHWAQAAEQLAALRPAAVIAGHKKPDAVDDPAILEQTANYLRDFNKAVAETATAEELYDRMLALHPRRANPGALWGGSKTAKPAHS</sequence>
<dbReference type="SUPFAM" id="SSF56281">
    <property type="entry name" value="Metallo-hydrolase/oxidoreductase"/>
    <property type="match status" value="1"/>
</dbReference>
<dbReference type="InterPro" id="IPR036866">
    <property type="entry name" value="RibonucZ/Hydroxyglut_hydro"/>
</dbReference>
<feature type="domain" description="Metallo-beta-lactamase" evidence="1">
    <location>
        <begin position="33"/>
        <end position="219"/>
    </location>
</feature>
<dbReference type="SMART" id="SM00849">
    <property type="entry name" value="Lactamase_B"/>
    <property type="match status" value="1"/>
</dbReference>
<name>A0ABU2U9I5_9ACTN</name>
<gene>
    <name evidence="2" type="ORF">RM764_44490</name>
</gene>
<evidence type="ECO:0000313" key="2">
    <source>
        <dbReference type="EMBL" id="MDT0469911.1"/>
    </source>
</evidence>
<organism evidence="2 3">
    <name type="scientific">Streptomyces gibsoniae</name>
    <dbReference type="NCBI Taxonomy" id="3075529"/>
    <lineage>
        <taxon>Bacteria</taxon>
        <taxon>Bacillati</taxon>
        <taxon>Actinomycetota</taxon>
        <taxon>Actinomycetes</taxon>
        <taxon>Kitasatosporales</taxon>
        <taxon>Streptomycetaceae</taxon>
        <taxon>Streptomyces</taxon>
    </lineage>
</organism>
<evidence type="ECO:0000313" key="3">
    <source>
        <dbReference type="Proteomes" id="UP001183809"/>
    </source>
</evidence>
<protein>
    <submittedName>
        <fullName evidence="2">MBL fold metallo-hydrolase</fullName>
    </submittedName>
</protein>
<reference evidence="3" key="1">
    <citation type="submission" date="2023-07" db="EMBL/GenBank/DDBJ databases">
        <title>30 novel species of actinomycetes from the DSMZ collection.</title>
        <authorList>
            <person name="Nouioui I."/>
        </authorList>
    </citation>
    <scope>NUCLEOTIDE SEQUENCE [LARGE SCALE GENOMIC DNA]</scope>
    <source>
        <strain evidence="3">DSM 41699</strain>
    </source>
</reference>
<dbReference type="EMBL" id="JAVREY010000141">
    <property type="protein sequence ID" value="MDT0469911.1"/>
    <property type="molecule type" value="Genomic_DNA"/>
</dbReference>